<dbReference type="AlphaFoldDB" id="A0A1J4JRL8"/>
<dbReference type="RefSeq" id="XP_068354216.1">
    <property type="nucleotide sequence ID" value="XM_068490225.1"/>
</dbReference>
<dbReference type="SUPFAM" id="SSF81995">
    <property type="entry name" value="beta-sandwich domain of Sec23/24"/>
    <property type="match status" value="1"/>
</dbReference>
<evidence type="ECO:0000256" key="1">
    <source>
        <dbReference type="SAM" id="MobiDB-lite"/>
    </source>
</evidence>
<feature type="region of interest" description="Disordered" evidence="1">
    <location>
        <begin position="314"/>
        <end position="345"/>
    </location>
</feature>
<feature type="region of interest" description="Disordered" evidence="1">
    <location>
        <begin position="367"/>
        <end position="448"/>
    </location>
</feature>
<feature type="compositionally biased region" description="Polar residues" evidence="1">
    <location>
        <begin position="544"/>
        <end position="556"/>
    </location>
</feature>
<proteinExistence type="predicted"/>
<organism evidence="2 3">
    <name type="scientific">Tritrichomonas foetus</name>
    <dbReference type="NCBI Taxonomy" id="1144522"/>
    <lineage>
        <taxon>Eukaryota</taxon>
        <taxon>Metamonada</taxon>
        <taxon>Parabasalia</taxon>
        <taxon>Tritrichomonadida</taxon>
        <taxon>Tritrichomonadidae</taxon>
        <taxon>Tritrichomonas</taxon>
    </lineage>
</organism>
<feature type="compositionally biased region" description="Polar residues" evidence="1">
    <location>
        <begin position="330"/>
        <end position="339"/>
    </location>
</feature>
<reference evidence="2" key="1">
    <citation type="submission" date="2016-10" db="EMBL/GenBank/DDBJ databases">
        <authorList>
            <person name="Benchimol M."/>
            <person name="Almeida L.G."/>
            <person name="Vasconcelos A.T."/>
            <person name="Perreira-Neves A."/>
            <person name="Rosa I.A."/>
            <person name="Tasca T."/>
            <person name="Bogo M.R."/>
            <person name="de Souza W."/>
        </authorList>
    </citation>
    <scope>NUCLEOTIDE SEQUENCE [LARGE SCALE GENOMIC DNA]</scope>
    <source>
        <strain evidence="2">K</strain>
    </source>
</reference>
<evidence type="ECO:0000313" key="2">
    <source>
        <dbReference type="EMBL" id="OHT01080.1"/>
    </source>
</evidence>
<protein>
    <submittedName>
        <fullName evidence="2">Uncharacterized protein</fullName>
    </submittedName>
</protein>
<feature type="compositionally biased region" description="Low complexity" evidence="1">
    <location>
        <begin position="499"/>
        <end position="511"/>
    </location>
</feature>
<dbReference type="GeneID" id="94824929"/>
<feature type="region of interest" description="Disordered" evidence="1">
    <location>
        <begin position="542"/>
        <end position="564"/>
    </location>
</feature>
<feature type="compositionally biased region" description="Pro residues" evidence="1">
    <location>
        <begin position="388"/>
        <end position="399"/>
    </location>
</feature>
<dbReference type="EMBL" id="MLAK01000926">
    <property type="protein sequence ID" value="OHT01080.1"/>
    <property type="molecule type" value="Genomic_DNA"/>
</dbReference>
<gene>
    <name evidence="2" type="ORF">TRFO_01648</name>
</gene>
<accession>A0A1J4JRL8</accession>
<dbReference type="VEuPathDB" id="TrichDB:TRFO_01648"/>
<dbReference type="Proteomes" id="UP000179807">
    <property type="component" value="Unassembled WGS sequence"/>
</dbReference>
<feature type="region of interest" description="Disordered" evidence="1">
    <location>
        <begin position="478"/>
        <end position="511"/>
    </location>
</feature>
<evidence type="ECO:0000313" key="3">
    <source>
        <dbReference type="Proteomes" id="UP000179807"/>
    </source>
</evidence>
<sequence>MCDPAEMVAGLKSDFQQIKQQREKIFDGANAFFDKLFAEHFDFQSEDVVHQHVDFSDDDEESEDEPTRYRLMTMRTMPVFDRKPKKKKPKPLPQELPVELPPPVIIKPITIDKHTQSKKTELKSHETQTSLKSAYKDTAIIATTSAEVQTHSIRLRNEASNTDSVLPSYENVCIAFLESLLEDAPVFLNSGPKPDQIEGILMDFLNQILSDAKNFNDPNDFHTSGSSHQSSGLIKRAKLVDVNIQQEASLQTIATQSPISLKTLETPSVTFNYIPPPKDNYFVGTFMSPAACFDRPPDNRFRMMRVARGDNFAYPPSLRTEPEKPPFRMTTESTSPISNKKSEKATATVAQNKILQMDILDNMNVSVRPDANAGNQSILPPSSFLPPTQQPPQMIPPPLHSTQTTIPQQPPQQQQQQQYQTQQQQQQQQFQTQQQQQQQPPKQDMDVPKLNPLIIKPLEDIEELSNFNLDSFIHDLNSSSTPSEGDDDSDVDSSGRYTGSNSSVNSSMISSVLGSSGYSNEIISSEGVLSSGEVRDFSYLESDSGLSGITGSSESSAPWEWYKK</sequence>
<keyword evidence="3" id="KW-1185">Reference proteome</keyword>
<dbReference type="OrthoDB" id="10683819at2759"/>
<comment type="caution">
    <text evidence="2">The sequence shown here is derived from an EMBL/GenBank/DDBJ whole genome shotgun (WGS) entry which is preliminary data.</text>
</comment>
<feature type="compositionally biased region" description="Low complexity" evidence="1">
    <location>
        <begin position="402"/>
        <end position="442"/>
    </location>
</feature>
<name>A0A1J4JRL8_9EUKA</name>